<evidence type="ECO:0000256" key="5">
    <source>
        <dbReference type="ARBA" id="ARBA00023284"/>
    </source>
</evidence>
<feature type="domain" description="Thioredoxin-like fold" evidence="7">
    <location>
        <begin position="67"/>
        <end position="234"/>
    </location>
</feature>
<evidence type="ECO:0000256" key="1">
    <source>
        <dbReference type="ARBA" id="ARBA00005791"/>
    </source>
</evidence>
<feature type="region of interest" description="Disordered" evidence="6">
    <location>
        <begin position="1"/>
        <end position="21"/>
    </location>
</feature>
<sequence>MSKQSQNNKPNHKKNNKRTSSIKKQNHMKPLIWMTAGFAAILILLAVITNIQSSREVRFTDLPSLANQPVIGDPEAPVTVYGFGDYLCPSCMDWDERIYPQLYKDYIETGKVKYAHIHVMFQGQGSQLASLAAESVFQQAPEYFWDYHQAIFAAMRTNHVSLDLLLDLAEQHVPGIDLEQLEADITNLTAMPALAEDVDLVEQYEVTKTPTVMINGIVMKNPFDYETMKRTIEKELEAAMK</sequence>
<dbReference type="Pfam" id="PF13462">
    <property type="entry name" value="Thioredoxin_4"/>
    <property type="match status" value="1"/>
</dbReference>
<organism evidence="8 9">
    <name type="scientific">Insulibacter thermoxylanivorax</name>
    <dbReference type="NCBI Taxonomy" id="2749268"/>
    <lineage>
        <taxon>Bacteria</taxon>
        <taxon>Bacillati</taxon>
        <taxon>Bacillota</taxon>
        <taxon>Bacilli</taxon>
        <taxon>Bacillales</taxon>
        <taxon>Paenibacillaceae</taxon>
        <taxon>Insulibacter</taxon>
    </lineage>
</organism>
<evidence type="ECO:0000256" key="4">
    <source>
        <dbReference type="ARBA" id="ARBA00023157"/>
    </source>
</evidence>
<evidence type="ECO:0000256" key="2">
    <source>
        <dbReference type="ARBA" id="ARBA00022729"/>
    </source>
</evidence>
<evidence type="ECO:0000259" key="7">
    <source>
        <dbReference type="Pfam" id="PF13462"/>
    </source>
</evidence>
<dbReference type="SUPFAM" id="SSF52833">
    <property type="entry name" value="Thioredoxin-like"/>
    <property type="match status" value="1"/>
</dbReference>
<dbReference type="PANTHER" id="PTHR13887">
    <property type="entry name" value="GLUTATHIONE S-TRANSFERASE KAPPA"/>
    <property type="match status" value="1"/>
</dbReference>
<dbReference type="InterPro" id="IPR036249">
    <property type="entry name" value="Thioredoxin-like_sf"/>
</dbReference>
<comment type="caution">
    <text evidence="8">The sequence shown here is derived from an EMBL/GenBank/DDBJ whole genome shotgun (WGS) entry which is preliminary data.</text>
</comment>
<comment type="similarity">
    <text evidence="1">Belongs to the thioredoxin family. DsbA subfamily.</text>
</comment>
<keyword evidence="9" id="KW-1185">Reference proteome</keyword>
<dbReference type="RefSeq" id="WP_200965735.1">
    <property type="nucleotide sequence ID" value="NZ_BMAQ01000005.1"/>
</dbReference>
<keyword evidence="4" id="KW-1015">Disulfide bond</keyword>
<name>A0A916QB86_9BACL</name>
<dbReference type="InterPro" id="IPR012336">
    <property type="entry name" value="Thioredoxin-like_fold"/>
</dbReference>
<dbReference type="Gene3D" id="3.40.30.10">
    <property type="entry name" value="Glutaredoxin"/>
    <property type="match status" value="1"/>
</dbReference>
<keyword evidence="3" id="KW-0560">Oxidoreductase</keyword>
<evidence type="ECO:0000256" key="3">
    <source>
        <dbReference type="ARBA" id="ARBA00023002"/>
    </source>
</evidence>
<accession>A0A916QB86</accession>
<dbReference type="Proteomes" id="UP000654993">
    <property type="component" value="Unassembled WGS sequence"/>
</dbReference>
<dbReference type="AlphaFoldDB" id="A0A916QB86"/>
<reference evidence="8" key="2">
    <citation type="journal article" date="2021" name="Data Brief">
        <title>Draft genome sequence data of the facultative, thermophilic, xylanolytic bacterium Paenibacillus sp. strain DA-C8.</title>
        <authorList>
            <person name="Chhe C."/>
            <person name="Uke A."/>
            <person name="Baramee S."/>
            <person name="Ungkulpasvich U."/>
            <person name="Tachaapaikoon C."/>
            <person name="Pason P."/>
            <person name="Waeonukul R."/>
            <person name="Ratanakhanokchai K."/>
            <person name="Kosugi A."/>
        </authorList>
    </citation>
    <scope>NUCLEOTIDE SEQUENCE</scope>
    <source>
        <strain evidence="8">DA-C8</strain>
    </source>
</reference>
<proteinExistence type="inferred from homology"/>
<protein>
    <recommendedName>
        <fullName evidence="7">Thioredoxin-like fold domain-containing protein</fullName>
    </recommendedName>
</protein>
<evidence type="ECO:0000313" key="8">
    <source>
        <dbReference type="EMBL" id="GFR37455.1"/>
    </source>
</evidence>
<gene>
    <name evidence="8" type="ORF">PRECH8_07510</name>
</gene>
<dbReference type="EMBL" id="BMAQ01000005">
    <property type="protein sequence ID" value="GFR37455.1"/>
    <property type="molecule type" value="Genomic_DNA"/>
</dbReference>
<dbReference type="PANTHER" id="PTHR13887:SF14">
    <property type="entry name" value="DISULFIDE BOND FORMATION PROTEIN D"/>
    <property type="match status" value="1"/>
</dbReference>
<feature type="compositionally biased region" description="Basic residues" evidence="6">
    <location>
        <begin position="10"/>
        <end position="21"/>
    </location>
</feature>
<evidence type="ECO:0000256" key="6">
    <source>
        <dbReference type="SAM" id="MobiDB-lite"/>
    </source>
</evidence>
<keyword evidence="5" id="KW-0676">Redox-active center</keyword>
<keyword evidence="2" id="KW-0732">Signal</keyword>
<reference evidence="8" key="1">
    <citation type="submission" date="2020-08" db="EMBL/GenBank/DDBJ databases">
        <authorList>
            <person name="Uke A."/>
            <person name="Chhe C."/>
            <person name="Baramee S."/>
            <person name="Kosugi A."/>
        </authorList>
    </citation>
    <scope>NUCLEOTIDE SEQUENCE</scope>
    <source>
        <strain evidence="8">DA-C8</strain>
    </source>
</reference>
<evidence type="ECO:0000313" key="9">
    <source>
        <dbReference type="Proteomes" id="UP000654993"/>
    </source>
</evidence>
<dbReference type="GO" id="GO:0016491">
    <property type="term" value="F:oxidoreductase activity"/>
    <property type="evidence" value="ECO:0007669"/>
    <property type="project" value="UniProtKB-KW"/>
</dbReference>